<keyword evidence="1" id="KW-0175">Coiled coil</keyword>
<dbReference type="Proteomes" id="UP000433309">
    <property type="component" value="Unassembled WGS sequence"/>
</dbReference>
<dbReference type="AlphaFoldDB" id="A0A6I2L6Z7"/>
<feature type="chain" id="PRO_5026099254" description="DUF4398 domain-containing protein" evidence="2">
    <location>
        <begin position="22"/>
        <end position="135"/>
    </location>
</feature>
<sequence length="135" mass="15173">MKTKTLMMSALFSMISAAAFAQNPVAQDSREIKHDNAVIAVKKGEVAAGKQQLQAEHQETKALAHAEHQALKKGDVVQAKQLDQARHDEQHAMQQQKQAIKHDKKVIARHRVDKHEAQIAREEDKLKHEHEAGKI</sequence>
<dbReference type="RefSeq" id="WP_154382837.1">
    <property type="nucleotide sequence ID" value="NZ_WKJK01000021.1"/>
</dbReference>
<evidence type="ECO:0008006" key="5">
    <source>
        <dbReference type="Google" id="ProtNLM"/>
    </source>
</evidence>
<protein>
    <recommendedName>
        <fullName evidence="5">DUF4398 domain-containing protein</fullName>
    </recommendedName>
</protein>
<accession>A0A6I2L6Z7</accession>
<organism evidence="3 4">
    <name type="scientific">Duganella guangzhouensis</name>
    <dbReference type="NCBI Taxonomy" id="2666084"/>
    <lineage>
        <taxon>Bacteria</taxon>
        <taxon>Pseudomonadati</taxon>
        <taxon>Pseudomonadota</taxon>
        <taxon>Betaproteobacteria</taxon>
        <taxon>Burkholderiales</taxon>
        <taxon>Oxalobacteraceae</taxon>
        <taxon>Telluria group</taxon>
        <taxon>Duganella</taxon>
    </lineage>
</organism>
<evidence type="ECO:0000313" key="3">
    <source>
        <dbReference type="EMBL" id="MRW93961.1"/>
    </source>
</evidence>
<keyword evidence="2" id="KW-0732">Signal</keyword>
<evidence type="ECO:0000256" key="1">
    <source>
        <dbReference type="SAM" id="Coils"/>
    </source>
</evidence>
<reference evidence="3 4" key="1">
    <citation type="submission" date="2019-11" db="EMBL/GenBank/DDBJ databases">
        <title>Novel species isolated from a subtropical stream in China.</title>
        <authorList>
            <person name="Lu H."/>
        </authorList>
    </citation>
    <scope>NUCLEOTIDE SEQUENCE [LARGE SCALE GENOMIC DNA]</scope>
    <source>
        <strain evidence="3 4">FT80W</strain>
    </source>
</reference>
<keyword evidence="4" id="KW-1185">Reference proteome</keyword>
<name>A0A6I2L6Z7_9BURK</name>
<gene>
    <name evidence="3" type="ORF">GJ699_28625</name>
</gene>
<evidence type="ECO:0000313" key="4">
    <source>
        <dbReference type="Proteomes" id="UP000433309"/>
    </source>
</evidence>
<feature type="signal peptide" evidence="2">
    <location>
        <begin position="1"/>
        <end position="21"/>
    </location>
</feature>
<evidence type="ECO:0000256" key="2">
    <source>
        <dbReference type="SAM" id="SignalP"/>
    </source>
</evidence>
<proteinExistence type="predicted"/>
<dbReference type="EMBL" id="WKJK01000021">
    <property type="protein sequence ID" value="MRW93961.1"/>
    <property type="molecule type" value="Genomic_DNA"/>
</dbReference>
<comment type="caution">
    <text evidence="3">The sequence shown here is derived from an EMBL/GenBank/DDBJ whole genome shotgun (WGS) entry which is preliminary data.</text>
</comment>
<feature type="coiled-coil region" evidence="1">
    <location>
        <begin position="105"/>
        <end position="132"/>
    </location>
</feature>